<name>A0ABV8S2Z9_9BURK</name>
<keyword evidence="1" id="KW-1133">Transmembrane helix</keyword>
<evidence type="ECO:0000313" key="4">
    <source>
        <dbReference type="Proteomes" id="UP001595756"/>
    </source>
</evidence>
<reference evidence="4" key="1">
    <citation type="journal article" date="2019" name="Int. J. Syst. Evol. Microbiol.">
        <title>The Global Catalogue of Microorganisms (GCM) 10K type strain sequencing project: providing services to taxonomists for standard genome sequencing and annotation.</title>
        <authorList>
            <consortium name="The Broad Institute Genomics Platform"/>
            <consortium name="The Broad Institute Genome Sequencing Center for Infectious Disease"/>
            <person name="Wu L."/>
            <person name="Ma J."/>
        </authorList>
    </citation>
    <scope>NUCLEOTIDE SEQUENCE [LARGE SCALE GENOMIC DNA]</scope>
    <source>
        <strain evidence="4">CGMCC 1.19029</strain>
    </source>
</reference>
<dbReference type="Pfam" id="PF11127">
    <property type="entry name" value="YgaP-like_TM"/>
    <property type="match status" value="1"/>
</dbReference>
<dbReference type="Proteomes" id="UP001595756">
    <property type="component" value="Unassembled WGS sequence"/>
</dbReference>
<keyword evidence="1" id="KW-0812">Transmembrane</keyword>
<protein>
    <submittedName>
        <fullName evidence="3">Rhodanese family protein</fullName>
    </submittedName>
</protein>
<evidence type="ECO:0000259" key="2">
    <source>
        <dbReference type="PROSITE" id="PS50206"/>
    </source>
</evidence>
<evidence type="ECO:0000256" key="1">
    <source>
        <dbReference type="SAM" id="Phobius"/>
    </source>
</evidence>
<dbReference type="SUPFAM" id="SSF52821">
    <property type="entry name" value="Rhodanese/Cell cycle control phosphatase"/>
    <property type="match status" value="1"/>
</dbReference>
<dbReference type="InterPro" id="IPR050229">
    <property type="entry name" value="GlpE_sulfurtransferase"/>
</dbReference>
<evidence type="ECO:0000313" key="3">
    <source>
        <dbReference type="EMBL" id="MFC4299354.1"/>
    </source>
</evidence>
<dbReference type="InterPro" id="IPR036873">
    <property type="entry name" value="Rhodanese-like_dom_sf"/>
</dbReference>
<dbReference type="SMART" id="SM00450">
    <property type="entry name" value="RHOD"/>
    <property type="match status" value="1"/>
</dbReference>
<dbReference type="PANTHER" id="PTHR43031:SF1">
    <property type="entry name" value="PYRIDINE NUCLEOTIDE-DISULPHIDE OXIDOREDUCTASE"/>
    <property type="match status" value="1"/>
</dbReference>
<dbReference type="Gene3D" id="3.40.250.10">
    <property type="entry name" value="Rhodanese-like domain"/>
    <property type="match status" value="1"/>
</dbReference>
<organism evidence="3 4">
    <name type="scientific">Castellaniella hirudinis</name>
    <dbReference type="NCBI Taxonomy" id="1144617"/>
    <lineage>
        <taxon>Bacteria</taxon>
        <taxon>Pseudomonadati</taxon>
        <taxon>Pseudomonadota</taxon>
        <taxon>Betaproteobacteria</taxon>
        <taxon>Burkholderiales</taxon>
        <taxon>Alcaligenaceae</taxon>
        <taxon>Castellaniella</taxon>
    </lineage>
</organism>
<keyword evidence="1" id="KW-0472">Membrane</keyword>
<feature type="transmembrane region" description="Helical" evidence="1">
    <location>
        <begin position="144"/>
        <end position="164"/>
    </location>
</feature>
<sequence length="191" mass="20356">MSISTLTPEAARDRLTRGAVLVDVRPPDEFARERIAQARCAPLDRLARGDRTGLPSGAAVIFYCRSGNRTRMGTAMLETCAAGEAYILEGGLDAWKRAGLPVQADPGRPLELSRQVQIAAGGLVLAGTAAGAWLSPWFLLLSGFVGAGLMFAGLSGFCGLARVLMRMPWNRRFRDAVPAASLQPQPTKESS</sequence>
<feature type="domain" description="Rhodanese" evidence="2">
    <location>
        <begin position="15"/>
        <end position="104"/>
    </location>
</feature>
<dbReference type="Pfam" id="PF00581">
    <property type="entry name" value="Rhodanese"/>
    <property type="match status" value="1"/>
</dbReference>
<comment type="caution">
    <text evidence="3">The sequence shown here is derived from an EMBL/GenBank/DDBJ whole genome shotgun (WGS) entry which is preliminary data.</text>
</comment>
<keyword evidence="4" id="KW-1185">Reference proteome</keyword>
<dbReference type="PROSITE" id="PS50206">
    <property type="entry name" value="RHODANESE_3"/>
    <property type="match status" value="1"/>
</dbReference>
<dbReference type="Gene3D" id="6.10.140.1340">
    <property type="match status" value="1"/>
</dbReference>
<dbReference type="PANTHER" id="PTHR43031">
    <property type="entry name" value="FAD-DEPENDENT OXIDOREDUCTASE"/>
    <property type="match status" value="1"/>
</dbReference>
<accession>A0ABV8S2Z9</accession>
<dbReference type="EMBL" id="JBHSDY010000010">
    <property type="protein sequence ID" value="MFC4299354.1"/>
    <property type="molecule type" value="Genomic_DNA"/>
</dbReference>
<gene>
    <name evidence="3" type="ORF">ACFO0J_15020</name>
</gene>
<dbReference type="InterPro" id="IPR021309">
    <property type="entry name" value="YgaP-like_TM"/>
</dbReference>
<dbReference type="InterPro" id="IPR001763">
    <property type="entry name" value="Rhodanese-like_dom"/>
</dbReference>
<dbReference type="RefSeq" id="WP_376813895.1">
    <property type="nucleotide sequence ID" value="NZ_JBHSDY010000010.1"/>
</dbReference>
<proteinExistence type="predicted"/>
<feature type="transmembrane region" description="Helical" evidence="1">
    <location>
        <begin position="118"/>
        <end position="138"/>
    </location>
</feature>